<dbReference type="InterPro" id="IPR014722">
    <property type="entry name" value="Rib_uL2_dom2"/>
</dbReference>
<dbReference type="Pfam" id="PF03947">
    <property type="entry name" value="Ribosomal_L2_C"/>
    <property type="match status" value="1"/>
</dbReference>
<dbReference type="InterPro" id="IPR012340">
    <property type="entry name" value="NA-bd_OB-fold"/>
</dbReference>
<dbReference type="InterPro" id="IPR022666">
    <property type="entry name" value="Ribosomal_uL2_RNA-bd_dom"/>
</dbReference>
<dbReference type="SMART" id="SM01383">
    <property type="entry name" value="Ribosomal_L2"/>
    <property type="match status" value="1"/>
</dbReference>
<reference evidence="6 7" key="1">
    <citation type="submission" date="2023-01" db="EMBL/GenBank/DDBJ databases">
        <authorList>
            <person name="Kreplak J."/>
        </authorList>
    </citation>
    <scope>NUCLEOTIDE SEQUENCE [LARGE SCALE GENOMIC DNA]</scope>
</reference>
<name>A0AAV0Z4K5_VICFA</name>
<evidence type="ECO:0000256" key="2">
    <source>
        <dbReference type="ARBA" id="ARBA00022980"/>
    </source>
</evidence>
<dbReference type="SMART" id="SM01382">
    <property type="entry name" value="Ribosomal_L2_C"/>
    <property type="match status" value="1"/>
</dbReference>
<dbReference type="InterPro" id="IPR022669">
    <property type="entry name" value="Ribosomal_uL2_C"/>
</dbReference>
<dbReference type="GO" id="GO:0003723">
    <property type="term" value="F:RNA binding"/>
    <property type="evidence" value="ECO:0007669"/>
    <property type="project" value="TreeGrafter"/>
</dbReference>
<comment type="similarity">
    <text evidence="1">Belongs to the universal ribosomal protein uL2 family.</text>
</comment>
<dbReference type="InterPro" id="IPR002171">
    <property type="entry name" value="Ribosomal_uL2"/>
</dbReference>
<dbReference type="GO" id="GO:0002181">
    <property type="term" value="P:cytoplasmic translation"/>
    <property type="evidence" value="ECO:0007669"/>
    <property type="project" value="TreeGrafter"/>
</dbReference>
<keyword evidence="7" id="KW-1185">Reference proteome</keyword>
<dbReference type="FunFam" id="2.40.50.140:FF:000020">
    <property type="entry name" value="60S ribosomal protein L2"/>
    <property type="match status" value="1"/>
</dbReference>
<dbReference type="AlphaFoldDB" id="A0AAV0Z4K5"/>
<evidence type="ECO:0000313" key="7">
    <source>
        <dbReference type="Proteomes" id="UP001157006"/>
    </source>
</evidence>
<dbReference type="Pfam" id="PF00181">
    <property type="entry name" value="Ribosomal_L2_N"/>
    <property type="match status" value="1"/>
</dbReference>
<organism evidence="6 7">
    <name type="scientific">Vicia faba</name>
    <name type="common">Broad bean</name>
    <name type="synonym">Faba vulgaris</name>
    <dbReference type="NCBI Taxonomy" id="3906"/>
    <lineage>
        <taxon>Eukaryota</taxon>
        <taxon>Viridiplantae</taxon>
        <taxon>Streptophyta</taxon>
        <taxon>Embryophyta</taxon>
        <taxon>Tracheophyta</taxon>
        <taxon>Spermatophyta</taxon>
        <taxon>Magnoliopsida</taxon>
        <taxon>eudicotyledons</taxon>
        <taxon>Gunneridae</taxon>
        <taxon>Pentapetalae</taxon>
        <taxon>rosids</taxon>
        <taxon>fabids</taxon>
        <taxon>Fabales</taxon>
        <taxon>Fabaceae</taxon>
        <taxon>Papilionoideae</taxon>
        <taxon>50 kb inversion clade</taxon>
        <taxon>NPAAA clade</taxon>
        <taxon>Hologalegina</taxon>
        <taxon>IRL clade</taxon>
        <taxon>Fabeae</taxon>
        <taxon>Vicia</taxon>
    </lineage>
</organism>
<keyword evidence="2" id="KW-0689">Ribosomal protein</keyword>
<evidence type="ECO:0000259" key="5">
    <source>
        <dbReference type="SMART" id="SM01383"/>
    </source>
</evidence>
<accession>A0AAV0Z4K5</accession>
<dbReference type="FunFam" id="2.30.30.30:FF:000006">
    <property type="entry name" value="60S ribosomal protein L8"/>
    <property type="match status" value="1"/>
</dbReference>
<dbReference type="Gene3D" id="2.30.30.30">
    <property type="match status" value="1"/>
</dbReference>
<keyword evidence="3" id="KW-0687">Ribonucleoprotein</keyword>
<dbReference type="InterPro" id="IPR008991">
    <property type="entry name" value="Translation_prot_SH3-like_sf"/>
</dbReference>
<dbReference type="Proteomes" id="UP001157006">
    <property type="component" value="Chromosome 1S"/>
</dbReference>
<gene>
    <name evidence="6" type="ORF">VFH_I055640</name>
</gene>
<dbReference type="PANTHER" id="PTHR13691">
    <property type="entry name" value="RIBOSOMAL PROTEIN L2"/>
    <property type="match status" value="1"/>
</dbReference>
<evidence type="ECO:0008006" key="8">
    <source>
        <dbReference type="Google" id="ProtNLM"/>
    </source>
</evidence>
<dbReference type="Gene3D" id="2.40.50.140">
    <property type="entry name" value="Nucleic acid-binding proteins"/>
    <property type="match status" value="1"/>
</dbReference>
<dbReference type="SUPFAM" id="SSF50249">
    <property type="entry name" value="Nucleic acid-binding proteins"/>
    <property type="match status" value="1"/>
</dbReference>
<dbReference type="EMBL" id="OX451735">
    <property type="protein sequence ID" value="CAI8592726.1"/>
    <property type="molecule type" value="Genomic_DNA"/>
</dbReference>
<protein>
    <recommendedName>
        <fullName evidence="8">Ribosomal protein L2</fullName>
    </recommendedName>
</protein>
<feature type="domain" description="Large ribosomal subunit protein uL2 RNA-binding" evidence="5">
    <location>
        <begin position="11"/>
        <end position="62"/>
    </location>
</feature>
<evidence type="ECO:0000256" key="3">
    <source>
        <dbReference type="ARBA" id="ARBA00023274"/>
    </source>
</evidence>
<evidence type="ECO:0000259" key="4">
    <source>
        <dbReference type="SMART" id="SM01382"/>
    </source>
</evidence>
<dbReference type="PANTHER" id="PTHR13691:SF16">
    <property type="entry name" value="LARGE RIBOSOMAL SUBUNIT PROTEIN UL2"/>
    <property type="match status" value="1"/>
</dbReference>
<evidence type="ECO:0000313" key="6">
    <source>
        <dbReference type="EMBL" id="CAI8592726.1"/>
    </source>
</evidence>
<feature type="domain" description="Large ribosomal subunit protein uL2 C-terminal" evidence="4">
    <location>
        <begin position="68"/>
        <end position="137"/>
    </location>
</feature>
<evidence type="ECO:0000256" key="1">
    <source>
        <dbReference type="ARBA" id="ARBA00005636"/>
    </source>
</evidence>
<dbReference type="SUPFAM" id="SSF50104">
    <property type="entry name" value="Translation proteins SH3-like domain"/>
    <property type="match status" value="1"/>
</dbReference>
<sequence length="149" mass="16619">MGRVIRVQRKGAGSIFKSHTHNRKGPSRSRSLDFGERNDYLKEVITDIIHDPVLYTEKVIYCGKKATLVVSNVLPVRSIPEGVVICNVEHHVGDRGAFARCSGDYVIVISHNPDSDTSRVKPPSGTSWRFCKHIFQLIIQVYKACGDVA</sequence>
<dbReference type="GO" id="GO:0003735">
    <property type="term" value="F:structural constituent of ribosome"/>
    <property type="evidence" value="ECO:0007669"/>
    <property type="project" value="InterPro"/>
</dbReference>
<proteinExistence type="inferred from homology"/>
<dbReference type="GO" id="GO:0022625">
    <property type="term" value="C:cytosolic large ribosomal subunit"/>
    <property type="evidence" value="ECO:0007669"/>
    <property type="project" value="TreeGrafter"/>
</dbReference>